<keyword evidence="10" id="KW-0408">Iron</keyword>
<dbReference type="InterPro" id="IPR039261">
    <property type="entry name" value="FNR_nucleotide-bd"/>
</dbReference>
<name>A0A7U7J2Q5_9GAMM</name>
<feature type="transmembrane region" description="Helical" evidence="13">
    <location>
        <begin position="192"/>
        <end position="213"/>
    </location>
</feature>
<feature type="transmembrane region" description="Helical" evidence="13">
    <location>
        <begin position="80"/>
        <end position="96"/>
    </location>
</feature>
<evidence type="ECO:0000259" key="14">
    <source>
        <dbReference type="PROSITE" id="PS51384"/>
    </source>
</evidence>
<feature type="domain" description="FAD-binding FR-type" evidence="14">
    <location>
        <begin position="218"/>
        <end position="318"/>
    </location>
</feature>
<comment type="caution">
    <text evidence="15">The sequence shown here is derived from an EMBL/GenBank/DDBJ whole genome shotgun (WGS) entry which is preliminary data.</text>
</comment>
<sequence length="442" mass="49749">MKEIKISYLVLLALLSVLWLVADAVLTNSSAFFPFRASMVNYTGILGMGVMSVGMILSARPVRLEPLLGGLDKMYRLHKWLGITGLVIVILHWSWVKVPKWMVGWGWLERPVRAPASEQPLALFRFFQSQRGLAEDVGEWAFYAAVALIVLALIKRFPYRYFFKTHRLLAMVYLVLVFHSLVLMKFSYWGEVIGPFIAVLMLAGTVAALVSLFRTVGHDRRAVGLIERLIHYPDNRVINVSVMLKDPWPGHEAGQFAFVTFDPHEGPHPFTLSSAWAGDGKLSFDIKGIGDYTDTLPATLKVGDGVKVEGPYGQFDFSSSKPCQIWVAGGIGITPFIARMRALAEGERRQAITLFYSTRMPDEEFISNIRALADRAKVQLRLLVTTKDGPLNAERLCQWVSEWKDADLWFCGPSSFGRALRQNLVAKGLATEDFHFELFDMR</sequence>
<keyword evidence="5" id="KW-0001">2Fe-2S</keyword>
<evidence type="ECO:0000256" key="1">
    <source>
        <dbReference type="ARBA" id="ARBA00001974"/>
    </source>
</evidence>
<evidence type="ECO:0000256" key="8">
    <source>
        <dbReference type="ARBA" id="ARBA00022989"/>
    </source>
</evidence>
<evidence type="ECO:0000256" key="2">
    <source>
        <dbReference type="ARBA" id="ARBA00004141"/>
    </source>
</evidence>
<dbReference type="EMBL" id="CBTK010000074">
    <property type="protein sequence ID" value="CDH44412.1"/>
    <property type="molecule type" value="Genomic_DNA"/>
</dbReference>
<dbReference type="AlphaFoldDB" id="A0A7U7J2Q5"/>
<dbReference type="GO" id="GO:0016491">
    <property type="term" value="F:oxidoreductase activity"/>
    <property type="evidence" value="ECO:0007669"/>
    <property type="project" value="UniProtKB-KW"/>
</dbReference>
<feature type="transmembrane region" description="Helical" evidence="13">
    <location>
        <begin position="169"/>
        <end position="186"/>
    </location>
</feature>
<evidence type="ECO:0000256" key="4">
    <source>
        <dbReference type="ARBA" id="ARBA00022692"/>
    </source>
</evidence>
<dbReference type="Gene3D" id="2.40.30.10">
    <property type="entry name" value="Translation factors"/>
    <property type="match status" value="1"/>
</dbReference>
<keyword evidence="12 13" id="KW-0472">Membrane</keyword>
<feature type="transmembrane region" description="Helical" evidence="13">
    <location>
        <begin position="40"/>
        <end position="59"/>
    </location>
</feature>
<comment type="subcellular location">
    <subcellularLocation>
        <location evidence="2">Membrane</location>
        <topology evidence="2">Multi-pass membrane protein</topology>
    </subcellularLocation>
</comment>
<feature type="transmembrane region" description="Helical" evidence="13">
    <location>
        <begin position="140"/>
        <end position="157"/>
    </location>
</feature>
<dbReference type="GO" id="GO:0016020">
    <property type="term" value="C:membrane"/>
    <property type="evidence" value="ECO:0007669"/>
    <property type="project" value="UniProtKB-SubCell"/>
</dbReference>
<reference evidence="15 16" key="1">
    <citation type="journal article" date="2014" name="ISME J.">
        <title>Candidatus Competibacter-lineage genomes retrieved from metagenomes reveal functional metabolic diversity.</title>
        <authorList>
            <person name="McIlroy S.J."/>
            <person name="Albertsen M."/>
            <person name="Andresen E.K."/>
            <person name="Saunders A.M."/>
            <person name="Kristiansen R."/>
            <person name="Stokholm-Bjerregaard M."/>
            <person name="Nielsen K.L."/>
            <person name="Nielsen P.H."/>
        </authorList>
    </citation>
    <scope>NUCLEOTIDE SEQUENCE [LARGE SCALE GENOMIC DNA]</scope>
    <source>
        <strain evidence="15 16">Run_B_J11</strain>
    </source>
</reference>
<dbReference type="OrthoDB" id="9796486at2"/>
<dbReference type="InterPro" id="IPR017938">
    <property type="entry name" value="Riboflavin_synthase-like_b-brl"/>
</dbReference>
<evidence type="ECO:0000256" key="3">
    <source>
        <dbReference type="ARBA" id="ARBA00022630"/>
    </source>
</evidence>
<keyword evidence="6" id="KW-0479">Metal-binding</keyword>
<evidence type="ECO:0000256" key="12">
    <source>
        <dbReference type="ARBA" id="ARBA00023136"/>
    </source>
</evidence>
<dbReference type="GO" id="GO:0051537">
    <property type="term" value="F:2 iron, 2 sulfur cluster binding"/>
    <property type="evidence" value="ECO:0007669"/>
    <property type="project" value="UniProtKB-KW"/>
</dbReference>
<dbReference type="CDD" id="cd06198">
    <property type="entry name" value="FNR_like_3"/>
    <property type="match status" value="1"/>
</dbReference>
<keyword evidence="8 13" id="KW-1133">Transmembrane helix</keyword>
<accession>A0A7U7J2Q5</accession>
<dbReference type="InterPro" id="IPR013130">
    <property type="entry name" value="Fe3_Rdtase_TM_dom"/>
</dbReference>
<dbReference type="PRINTS" id="PR00409">
    <property type="entry name" value="PHDIOXRDTASE"/>
</dbReference>
<organism evidence="15 16">
    <name type="scientific">Candidatus Contendobacter odensis Run_B_J11</name>
    <dbReference type="NCBI Taxonomy" id="1400861"/>
    <lineage>
        <taxon>Bacteria</taxon>
        <taxon>Pseudomonadati</taxon>
        <taxon>Pseudomonadota</taxon>
        <taxon>Gammaproteobacteria</taxon>
        <taxon>Candidatus Competibacteraceae</taxon>
        <taxon>Candidatus Contendibacter</taxon>
    </lineage>
</organism>
<keyword evidence="11" id="KW-0411">Iron-sulfur</keyword>
<evidence type="ECO:0000256" key="13">
    <source>
        <dbReference type="SAM" id="Phobius"/>
    </source>
</evidence>
<dbReference type="GO" id="GO:0046872">
    <property type="term" value="F:metal ion binding"/>
    <property type="evidence" value="ECO:0007669"/>
    <property type="project" value="UniProtKB-KW"/>
</dbReference>
<keyword evidence="3" id="KW-0285">Flavoprotein</keyword>
<dbReference type="Pfam" id="PF01794">
    <property type="entry name" value="Ferric_reduct"/>
    <property type="match status" value="1"/>
</dbReference>
<dbReference type="InterPro" id="IPR050415">
    <property type="entry name" value="MRET"/>
</dbReference>
<evidence type="ECO:0000313" key="16">
    <source>
        <dbReference type="Proteomes" id="UP000019184"/>
    </source>
</evidence>
<dbReference type="PANTHER" id="PTHR47354">
    <property type="entry name" value="NADH OXIDOREDUCTASE HCR"/>
    <property type="match status" value="1"/>
</dbReference>
<evidence type="ECO:0000256" key="6">
    <source>
        <dbReference type="ARBA" id="ARBA00022723"/>
    </source>
</evidence>
<evidence type="ECO:0000256" key="5">
    <source>
        <dbReference type="ARBA" id="ARBA00022714"/>
    </source>
</evidence>
<dbReference type="SUPFAM" id="SSF63380">
    <property type="entry name" value="Riboflavin synthase domain-like"/>
    <property type="match status" value="1"/>
</dbReference>
<keyword evidence="7" id="KW-0274">FAD</keyword>
<evidence type="ECO:0000256" key="10">
    <source>
        <dbReference type="ARBA" id="ARBA00023004"/>
    </source>
</evidence>
<gene>
    <name evidence="15" type="ORF">BN874_1650007</name>
</gene>
<dbReference type="RefSeq" id="WP_034431580.1">
    <property type="nucleotide sequence ID" value="NZ_CBTK010000074.1"/>
</dbReference>
<comment type="cofactor">
    <cofactor evidence="1">
        <name>FAD</name>
        <dbReference type="ChEBI" id="CHEBI:57692"/>
    </cofactor>
</comment>
<dbReference type="PANTHER" id="PTHR47354:SF8">
    <property type="entry name" value="1,2-PHENYLACETYL-COA EPOXIDASE, SUBUNIT E"/>
    <property type="match status" value="1"/>
</dbReference>
<keyword evidence="16" id="KW-1185">Reference proteome</keyword>
<evidence type="ECO:0000256" key="9">
    <source>
        <dbReference type="ARBA" id="ARBA00023002"/>
    </source>
</evidence>
<dbReference type="GO" id="GO:0050660">
    <property type="term" value="F:flavin adenine dinucleotide binding"/>
    <property type="evidence" value="ECO:0007669"/>
    <property type="project" value="TreeGrafter"/>
</dbReference>
<evidence type="ECO:0000256" key="7">
    <source>
        <dbReference type="ARBA" id="ARBA00022827"/>
    </source>
</evidence>
<evidence type="ECO:0000256" key="11">
    <source>
        <dbReference type="ARBA" id="ARBA00023014"/>
    </source>
</evidence>
<protein>
    <submittedName>
        <fullName evidence="15">Flavocytochrome protein</fullName>
        <ecNumber evidence="15">1.14.-.-</ecNumber>
    </submittedName>
</protein>
<dbReference type="PROSITE" id="PS51384">
    <property type="entry name" value="FAD_FR"/>
    <property type="match status" value="1"/>
</dbReference>
<keyword evidence="9 15" id="KW-0560">Oxidoreductase</keyword>
<dbReference type="Gene3D" id="3.40.50.80">
    <property type="entry name" value="Nucleotide-binding domain of ferredoxin-NADP reductase (FNR) module"/>
    <property type="match status" value="1"/>
</dbReference>
<proteinExistence type="predicted"/>
<dbReference type="SUPFAM" id="SSF52343">
    <property type="entry name" value="Ferredoxin reductase-like, C-terminal NADP-linked domain"/>
    <property type="match status" value="1"/>
</dbReference>
<dbReference type="InterPro" id="IPR017927">
    <property type="entry name" value="FAD-bd_FR_type"/>
</dbReference>
<evidence type="ECO:0000313" key="15">
    <source>
        <dbReference type="EMBL" id="CDH44412.1"/>
    </source>
</evidence>
<dbReference type="EC" id="1.14.-.-" evidence="15"/>
<keyword evidence="4 13" id="KW-0812">Transmembrane</keyword>
<dbReference type="Proteomes" id="UP000019184">
    <property type="component" value="Unassembled WGS sequence"/>
</dbReference>